<comment type="caution">
    <text evidence="1">The sequence shown here is derived from an EMBL/GenBank/DDBJ whole genome shotgun (WGS) entry which is preliminary data.</text>
</comment>
<dbReference type="EMBL" id="JAKUCV010003559">
    <property type="protein sequence ID" value="KAJ4838417.1"/>
    <property type="molecule type" value="Genomic_DNA"/>
</dbReference>
<dbReference type="OrthoDB" id="765176at2759"/>
<accession>A0A9Q0FXK7</accession>
<sequence>MFKSWRSDKKKIKAVFMLQFQATQVPPLKKPALTISLVPEDVGKTTFKLEKAAVR</sequence>
<evidence type="ECO:0000313" key="1">
    <source>
        <dbReference type="EMBL" id="KAJ4838417.1"/>
    </source>
</evidence>
<protein>
    <submittedName>
        <fullName evidence="1">Uncharacterized protein</fullName>
    </submittedName>
</protein>
<name>A0A9Q0FXK7_9ROSI</name>
<reference evidence="1" key="2">
    <citation type="journal article" date="2023" name="Plants (Basel)">
        <title>Annotation of the Turnera subulata (Passifloraceae) Draft Genome Reveals the S-Locus Evolved after the Divergence of Turneroideae from Passifloroideae in a Stepwise Manner.</title>
        <authorList>
            <person name="Henning P.M."/>
            <person name="Roalson E.H."/>
            <person name="Mir W."/>
            <person name="McCubbin A.G."/>
            <person name="Shore J.S."/>
        </authorList>
    </citation>
    <scope>NUCLEOTIDE SEQUENCE</scope>
    <source>
        <strain evidence="1">F60SS</strain>
    </source>
</reference>
<evidence type="ECO:0000313" key="2">
    <source>
        <dbReference type="Proteomes" id="UP001141552"/>
    </source>
</evidence>
<dbReference type="PANTHER" id="PTHR34452">
    <property type="entry name" value="MYOSIN HEAVY CHAIN-RELATED PROTEIN"/>
    <property type="match status" value="1"/>
</dbReference>
<proteinExistence type="predicted"/>
<dbReference type="AlphaFoldDB" id="A0A9Q0FXK7"/>
<organism evidence="1 2">
    <name type="scientific">Turnera subulata</name>
    <dbReference type="NCBI Taxonomy" id="218843"/>
    <lineage>
        <taxon>Eukaryota</taxon>
        <taxon>Viridiplantae</taxon>
        <taxon>Streptophyta</taxon>
        <taxon>Embryophyta</taxon>
        <taxon>Tracheophyta</taxon>
        <taxon>Spermatophyta</taxon>
        <taxon>Magnoliopsida</taxon>
        <taxon>eudicotyledons</taxon>
        <taxon>Gunneridae</taxon>
        <taxon>Pentapetalae</taxon>
        <taxon>rosids</taxon>
        <taxon>fabids</taxon>
        <taxon>Malpighiales</taxon>
        <taxon>Passifloraceae</taxon>
        <taxon>Turnera</taxon>
    </lineage>
</organism>
<dbReference type="PANTHER" id="PTHR34452:SF14">
    <property type="entry name" value="MYOSIN HEAVY CHAIN, MUSCLE"/>
    <property type="match status" value="1"/>
</dbReference>
<gene>
    <name evidence="1" type="ORF">Tsubulata_020682</name>
</gene>
<reference evidence="1" key="1">
    <citation type="submission" date="2022-02" db="EMBL/GenBank/DDBJ databases">
        <authorList>
            <person name="Henning P.M."/>
            <person name="McCubbin A.G."/>
            <person name="Shore J.S."/>
        </authorList>
    </citation>
    <scope>NUCLEOTIDE SEQUENCE</scope>
    <source>
        <strain evidence="1">F60SS</strain>
        <tissue evidence="1">Leaves</tissue>
    </source>
</reference>
<keyword evidence="2" id="KW-1185">Reference proteome</keyword>
<dbReference type="Proteomes" id="UP001141552">
    <property type="component" value="Unassembled WGS sequence"/>
</dbReference>
<feature type="non-terminal residue" evidence="1">
    <location>
        <position position="1"/>
    </location>
</feature>